<reference evidence="5" key="1">
    <citation type="journal article" date="2019" name="Int. J. Syst. Evol. Microbiol.">
        <title>The Global Catalogue of Microorganisms (GCM) 10K type strain sequencing project: providing services to taxonomists for standard genome sequencing and annotation.</title>
        <authorList>
            <consortium name="The Broad Institute Genomics Platform"/>
            <consortium name="The Broad Institute Genome Sequencing Center for Infectious Disease"/>
            <person name="Wu L."/>
            <person name="Ma J."/>
        </authorList>
    </citation>
    <scope>NUCLEOTIDE SEQUENCE [LARGE SCALE GENOMIC DNA]</scope>
    <source>
        <strain evidence="5">DT43</strain>
    </source>
</reference>
<protein>
    <submittedName>
        <fullName evidence="4">YSIRK-type signal peptide-containing protein</fullName>
    </submittedName>
</protein>
<feature type="region of interest" description="Disordered" evidence="2">
    <location>
        <begin position="234"/>
        <end position="322"/>
    </location>
</feature>
<evidence type="ECO:0000259" key="3">
    <source>
        <dbReference type="Pfam" id="PF04650"/>
    </source>
</evidence>
<sequence>MIVKNKKEYYSLRKLKGGVASVLVGALLLTGTSVAMAEELSGLESSESQWQLIDGDEDWDESEYSQPLGEGHVLILDGEGRGIYDSFPPGSPESDWPGVLTSKVELPEFPKESEGKEQKESEKTPESTPAPKASLAPETSPVPTPKIPEEQPKSQEIISPAPPKLELGEEAVTVTPPEGDVTAVNVSAVVIPEEGEDPTYISIDADKVDKKWNLRGSGVPIKVDSTSGQWIIPLDRLGKGTQVTAKSKSKDGESEEQVLQLPGETPESIPAPEVTPAPELEKAPMPDSTLSPAPMPKSSEKTPESTPTPKTTPLPESEKIPFAPKLTEEELVAKLLKDTYTIFLYTDKEWINYPFYGSQKELEEKLKETIEAYKSGHYPYVERFQTDKRVLLHFYKEKYLLRVISGEEGSRQQVETPFYDKKKLEDRVKELEDSATDFDILRQEDKDQESDVKRVTLTFTRKVEKKIDPELHEEKPFFPETEAPKATPDSSTHKPRGLDLGSSKQGLSEEKLIMGFLDSAYAIFLRTDKEQIGYPFYGSPEKLEEKIKETIEAYKSGHYPYVERFQTDKRVLLHFYKEKYLLRVISGEEGNRQQVETPFYDKKKLEDRVKELEDGAEGYDVFKQEDEDKDKKSYIKRVTLTFTRKVEKIEPELHEEKPFFPETEVPQNPATPEKSEEPQKSESQKSPEVPSKSETQKSPEVPSKSETQKSPEAPSKSETQKSPEAPSKSETQKSPEAPSKSETQKSPEVPSKSETQKSSELSQNPENLQKPKVPMTSAISNATTMAQPQQVKQLPATGDLPSALTWLGGSLLGLLGAIYQKKKD</sequence>
<feature type="compositionally biased region" description="Basic and acidic residues" evidence="2">
    <location>
        <begin position="673"/>
        <end position="685"/>
    </location>
</feature>
<dbReference type="Proteomes" id="UP001596110">
    <property type="component" value="Unassembled WGS sequence"/>
</dbReference>
<dbReference type="Pfam" id="PF04650">
    <property type="entry name" value="YSIRK_signal"/>
    <property type="match status" value="1"/>
</dbReference>
<gene>
    <name evidence="4" type="ORF">ACFPQ3_08005</name>
</gene>
<dbReference type="NCBIfam" id="TIGR01167">
    <property type="entry name" value="LPXTG_anchor"/>
    <property type="match status" value="1"/>
</dbReference>
<accession>A0ABW0UEF7</accession>
<feature type="compositionally biased region" description="Polar residues" evidence="2">
    <location>
        <begin position="777"/>
        <end position="792"/>
    </location>
</feature>
<dbReference type="RefSeq" id="WP_380433907.1">
    <property type="nucleotide sequence ID" value="NZ_JBHSOJ010000017.1"/>
</dbReference>
<evidence type="ECO:0000256" key="1">
    <source>
        <dbReference type="ARBA" id="ARBA00022729"/>
    </source>
</evidence>
<keyword evidence="1" id="KW-0732">Signal</keyword>
<dbReference type="NCBIfam" id="TIGR01168">
    <property type="entry name" value="YSIRK_signal"/>
    <property type="match status" value="1"/>
</dbReference>
<feature type="compositionally biased region" description="Low complexity" evidence="2">
    <location>
        <begin position="304"/>
        <end position="315"/>
    </location>
</feature>
<evidence type="ECO:0000313" key="4">
    <source>
        <dbReference type="EMBL" id="MFC5631518.1"/>
    </source>
</evidence>
<evidence type="ECO:0000313" key="5">
    <source>
        <dbReference type="Proteomes" id="UP001596110"/>
    </source>
</evidence>
<comment type="caution">
    <text evidence="4">The sequence shown here is derived from an EMBL/GenBank/DDBJ whole genome shotgun (WGS) entry which is preliminary data.</text>
</comment>
<feature type="compositionally biased region" description="Polar residues" evidence="2">
    <location>
        <begin position="692"/>
        <end position="767"/>
    </location>
</feature>
<feature type="region of interest" description="Disordered" evidence="2">
    <location>
        <begin position="107"/>
        <end position="180"/>
    </location>
</feature>
<feature type="region of interest" description="Disordered" evidence="2">
    <location>
        <begin position="471"/>
        <end position="503"/>
    </location>
</feature>
<proteinExistence type="predicted"/>
<dbReference type="InterPro" id="IPR005877">
    <property type="entry name" value="YSIRK_signal_dom"/>
</dbReference>
<feature type="domain" description="YSIRK Gram-positive signal peptide" evidence="3">
    <location>
        <begin position="5"/>
        <end position="29"/>
    </location>
</feature>
<feature type="compositionally biased region" description="Basic and acidic residues" evidence="2">
    <location>
        <begin position="107"/>
        <end position="125"/>
    </location>
</feature>
<dbReference type="EMBL" id="JBHSOJ010000017">
    <property type="protein sequence ID" value="MFC5631518.1"/>
    <property type="molecule type" value="Genomic_DNA"/>
</dbReference>
<organism evidence="4 5">
    <name type="scientific">Streptococcus caledonicus</name>
    <dbReference type="NCBI Taxonomy" id="2614158"/>
    <lineage>
        <taxon>Bacteria</taxon>
        <taxon>Bacillati</taxon>
        <taxon>Bacillota</taxon>
        <taxon>Bacilli</taxon>
        <taxon>Lactobacillales</taxon>
        <taxon>Streptococcaceae</taxon>
        <taxon>Streptococcus</taxon>
    </lineage>
</organism>
<keyword evidence="5" id="KW-1185">Reference proteome</keyword>
<name>A0ABW0UEF7_9STRE</name>
<evidence type="ECO:0000256" key="2">
    <source>
        <dbReference type="SAM" id="MobiDB-lite"/>
    </source>
</evidence>
<feature type="region of interest" description="Disordered" evidence="2">
    <location>
        <begin position="653"/>
        <end position="794"/>
    </location>
</feature>